<evidence type="ECO:0000256" key="5">
    <source>
        <dbReference type="ARBA" id="ARBA00022692"/>
    </source>
</evidence>
<keyword evidence="2" id="KW-1003">Cell membrane</keyword>
<dbReference type="PANTHER" id="PTHR33908:SF11">
    <property type="entry name" value="MEMBRANE PROTEIN"/>
    <property type="match status" value="1"/>
</dbReference>
<feature type="transmembrane region" description="Helical" evidence="8">
    <location>
        <begin position="65"/>
        <end position="84"/>
    </location>
</feature>
<evidence type="ECO:0000256" key="2">
    <source>
        <dbReference type="ARBA" id="ARBA00022475"/>
    </source>
</evidence>
<feature type="transmembrane region" description="Helical" evidence="8">
    <location>
        <begin position="267"/>
        <end position="290"/>
    </location>
</feature>
<reference evidence="9" key="1">
    <citation type="submission" date="2023-07" db="EMBL/GenBank/DDBJ databases">
        <title>The genome sequence of Rhodocytophaga aerolata KACC 12507.</title>
        <authorList>
            <person name="Zhang X."/>
        </authorList>
    </citation>
    <scope>NUCLEOTIDE SEQUENCE</scope>
    <source>
        <strain evidence="9">KACC 12507</strain>
    </source>
</reference>
<keyword evidence="3" id="KW-0328">Glycosyltransferase</keyword>
<organism evidence="9 10">
    <name type="scientific">Rhodocytophaga aerolata</name>
    <dbReference type="NCBI Taxonomy" id="455078"/>
    <lineage>
        <taxon>Bacteria</taxon>
        <taxon>Pseudomonadati</taxon>
        <taxon>Bacteroidota</taxon>
        <taxon>Cytophagia</taxon>
        <taxon>Cytophagales</taxon>
        <taxon>Rhodocytophagaceae</taxon>
        <taxon>Rhodocytophaga</taxon>
    </lineage>
</organism>
<keyword evidence="4" id="KW-0808">Transferase</keyword>
<keyword evidence="6 8" id="KW-1133">Transmembrane helix</keyword>
<feature type="transmembrane region" description="Helical" evidence="8">
    <location>
        <begin position="206"/>
        <end position="228"/>
    </location>
</feature>
<proteinExistence type="predicted"/>
<dbReference type="Proteomes" id="UP001168528">
    <property type="component" value="Unassembled WGS sequence"/>
</dbReference>
<feature type="transmembrane region" description="Helical" evidence="8">
    <location>
        <begin position="182"/>
        <end position="199"/>
    </location>
</feature>
<accession>A0ABT8R0C5</accession>
<evidence type="ECO:0000313" key="10">
    <source>
        <dbReference type="Proteomes" id="UP001168528"/>
    </source>
</evidence>
<evidence type="ECO:0000256" key="6">
    <source>
        <dbReference type="ARBA" id="ARBA00022989"/>
    </source>
</evidence>
<dbReference type="RefSeq" id="WP_302036173.1">
    <property type="nucleotide sequence ID" value="NZ_JAUKPO010000001.1"/>
</dbReference>
<feature type="transmembrane region" description="Helical" evidence="8">
    <location>
        <begin position="334"/>
        <end position="351"/>
    </location>
</feature>
<feature type="transmembrane region" description="Helical" evidence="8">
    <location>
        <begin position="402"/>
        <end position="421"/>
    </location>
</feature>
<dbReference type="EMBL" id="JAUKPO010000001">
    <property type="protein sequence ID" value="MDO1445384.1"/>
    <property type="molecule type" value="Genomic_DNA"/>
</dbReference>
<sequence length="544" mass="63257">MSLVKGRISKAQSIYTFLVAIGIILCYSTYIWRTFSGYYFYDDYEYARAAFQLTKGSFSVIYDTFTHRLVFIALLACSFSLFGINDFSAVLIPATAFLGTLTILFLYLRKQKALCLYAVAITGLNSYFLFFIDKLIPDTLVTLFCLLAGIIAQQYRQLYPVKSGIGIAALLFAAFLTKETSLYCWPFFGFLVVQAWLQRSKAAHQFTYSTVLSGLVLFFAYFLIYYLYTGDAFYRFNSIMDNHYTHAESYYDKPFSYLLVRLTYAPWQMFTESGLLVAILPGLVMALASIRKEKFSLGTMENFWSWFAVLFLLCFYFGTTSLRYYNPLNLLPRMYFPLLPPFAILAGFFWVKAENSSKARIWLFILFAAVAGYCFWVQSKYTLIYTAYAFVALLPAINRFKYFLQTMHLLFVLIGLSIPLYRMFRPQQWGYQAEKKLFNTYLSHTNGTHLVITDQRLALTYNWFYQFQPPANYTFTDFAKADGLHSEAYSSTFVLYNPHTFRETFGSFMEWDQWKKKNKPPLEKLADVDSVILYRVKQADKAKK</sequence>
<comment type="caution">
    <text evidence="9">The sequence shown here is derived from an EMBL/GenBank/DDBJ whole genome shotgun (WGS) entry which is preliminary data.</text>
</comment>
<protein>
    <recommendedName>
        <fullName evidence="11">Glycosyltransferase RgtA/B/C/D-like domain-containing protein</fullName>
    </recommendedName>
</protein>
<gene>
    <name evidence="9" type="ORF">Q0590_03930</name>
</gene>
<keyword evidence="5 8" id="KW-0812">Transmembrane</keyword>
<feature type="transmembrane region" description="Helical" evidence="8">
    <location>
        <begin position="90"/>
        <end position="107"/>
    </location>
</feature>
<feature type="transmembrane region" description="Helical" evidence="8">
    <location>
        <begin position="363"/>
        <end position="390"/>
    </location>
</feature>
<name>A0ABT8R0C5_9BACT</name>
<dbReference type="InterPro" id="IPR050297">
    <property type="entry name" value="LipidA_mod_glycosyltrf_83"/>
</dbReference>
<keyword evidence="10" id="KW-1185">Reference proteome</keyword>
<feature type="transmembrane region" description="Helical" evidence="8">
    <location>
        <begin position="136"/>
        <end position="152"/>
    </location>
</feature>
<feature type="transmembrane region" description="Helical" evidence="8">
    <location>
        <begin position="302"/>
        <end position="322"/>
    </location>
</feature>
<evidence type="ECO:0008006" key="11">
    <source>
        <dbReference type="Google" id="ProtNLM"/>
    </source>
</evidence>
<evidence type="ECO:0000256" key="1">
    <source>
        <dbReference type="ARBA" id="ARBA00004651"/>
    </source>
</evidence>
<evidence type="ECO:0000256" key="3">
    <source>
        <dbReference type="ARBA" id="ARBA00022676"/>
    </source>
</evidence>
<feature type="transmembrane region" description="Helical" evidence="8">
    <location>
        <begin position="114"/>
        <end position="130"/>
    </location>
</feature>
<evidence type="ECO:0000256" key="8">
    <source>
        <dbReference type="SAM" id="Phobius"/>
    </source>
</evidence>
<evidence type="ECO:0000313" key="9">
    <source>
        <dbReference type="EMBL" id="MDO1445384.1"/>
    </source>
</evidence>
<evidence type="ECO:0000256" key="7">
    <source>
        <dbReference type="ARBA" id="ARBA00023136"/>
    </source>
</evidence>
<evidence type="ECO:0000256" key="4">
    <source>
        <dbReference type="ARBA" id="ARBA00022679"/>
    </source>
</evidence>
<dbReference type="PANTHER" id="PTHR33908">
    <property type="entry name" value="MANNOSYLTRANSFERASE YKCB-RELATED"/>
    <property type="match status" value="1"/>
</dbReference>
<keyword evidence="7 8" id="KW-0472">Membrane</keyword>
<comment type="subcellular location">
    <subcellularLocation>
        <location evidence="1">Cell membrane</location>
        <topology evidence="1">Multi-pass membrane protein</topology>
    </subcellularLocation>
</comment>
<feature type="transmembrane region" description="Helical" evidence="8">
    <location>
        <begin position="12"/>
        <end position="32"/>
    </location>
</feature>